<gene>
    <name evidence="1" type="ORF">VNO77_20922</name>
</gene>
<comment type="caution">
    <text evidence="1">The sequence shown here is derived from an EMBL/GenBank/DDBJ whole genome shotgun (WGS) entry which is preliminary data.</text>
</comment>
<sequence>MYHQFEKSCLDTNISEPIHINPIEDLLQALSPSSTSTLSSQASFPLSILLLHLHHHLQLQKFHLFSQFYLFASMKKHCRKNYLDGLFAEGSHRILDDFIGICYRS</sequence>
<dbReference type="EMBL" id="JAYMYQ010000004">
    <property type="protein sequence ID" value="KAK7340224.1"/>
    <property type="molecule type" value="Genomic_DNA"/>
</dbReference>
<evidence type="ECO:0000313" key="1">
    <source>
        <dbReference type="EMBL" id="KAK7340224.1"/>
    </source>
</evidence>
<dbReference type="AlphaFoldDB" id="A0AAN9LTP4"/>
<keyword evidence="2" id="KW-1185">Reference proteome</keyword>
<organism evidence="1 2">
    <name type="scientific">Canavalia gladiata</name>
    <name type="common">Sword bean</name>
    <name type="synonym">Dolichos gladiatus</name>
    <dbReference type="NCBI Taxonomy" id="3824"/>
    <lineage>
        <taxon>Eukaryota</taxon>
        <taxon>Viridiplantae</taxon>
        <taxon>Streptophyta</taxon>
        <taxon>Embryophyta</taxon>
        <taxon>Tracheophyta</taxon>
        <taxon>Spermatophyta</taxon>
        <taxon>Magnoliopsida</taxon>
        <taxon>eudicotyledons</taxon>
        <taxon>Gunneridae</taxon>
        <taxon>Pentapetalae</taxon>
        <taxon>rosids</taxon>
        <taxon>fabids</taxon>
        <taxon>Fabales</taxon>
        <taxon>Fabaceae</taxon>
        <taxon>Papilionoideae</taxon>
        <taxon>50 kb inversion clade</taxon>
        <taxon>NPAAA clade</taxon>
        <taxon>indigoferoid/millettioid clade</taxon>
        <taxon>Phaseoleae</taxon>
        <taxon>Canavalia</taxon>
    </lineage>
</organism>
<evidence type="ECO:0000313" key="2">
    <source>
        <dbReference type="Proteomes" id="UP001367508"/>
    </source>
</evidence>
<name>A0AAN9LTP4_CANGL</name>
<dbReference type="Proteomes" id="UP001367508">
    <property type="component" value="Unassembled WGS sequence"/>
</dbReference>
<proteinExistence type="predicted"/>
<reference evidence="1 2" key="1">
    <citation type="submission" date="2024-01" db="EMBL/GenBank/DDBJ databases">
        <title>The genomes of 5 underutilized Papilionoideae crops provide insights into root nodulation and disease resistanc.</title>
        <authorList>
            <person name="Jiang F."/>
        </authorList>
    </citation>
    <scope>NUCLEOTIDE SEQUENCE [LARGE SCALE GENOMIC DNA]</scope>
    <source>
        <strain evidence="1">LVBAO_FW01</strain>
        <tissue evidence="1">Leaves</tissue>
    </source>
</reference>
<accession>A0AAN9LTP4</accession>
<protein>
    <submittedName>
        <fullName evidence="1">Uncharacterized protein</fullName>
    </submittedName>
</protein>